<comment type="caution">
    <text evidence="1">The sequence shown here is derived from an EMBL/GenBank/DDBJ whole genome shotgun (WGS) entry which is preliminary data.</text>
</comment>
<proteinExistence type="predicted"/>
<keyword evidence="2" id="KW-1185">Reference proteome</keyword>
<gene>
    <name evidence="1" type="ORF">HRJ53_01145</name>
</gene>
<accession>A0A7V8SV81</accession>
<dbReference type="AlphaFoldDB" id="A0A7V8SV81"/>
<organism evidence="1 2">
    <name type="scientific">Candidatus Acidiferrum panamense</name>
    <dbReference type="NCBI Taxonomy" id="2741543"/>
    <lineage>
        <taxon>Bacteria</taxon>
        <taxon>Pseudomonadati</taxon>
        <taxon>Acidobacteriota</taxon>
        <taxon>Terriglobia</taxon>
        <taxon>Candidatus Acidiferrales</taxon>
        <taxon>Candidatus Acidiferrum</taxon>
    </lineage>
</organism>
<reference evidence="1" key="1">
    <citation type="submission" date="2020-06" db="EMBL/GenBank/DDBJ databases">
        <title>Legume-microbial interactions unlock mineral nutrients during tropical forest succession.</title>
        <authorList>
            <person name="Epihov D.Z."/>
        </authorList>
    </citation>
    <scope>NUCLEOTIDE SEQUENCE [LARGE SCALE GENOMIC DNA]</scope>
    <source>
        <strain evidence="1">Pan2503</strain>
    </source>
</reference>
<protein>
    <submittedName>
        <fullName evidence="1">Uncharacterized protein</fullName>
    </submittedName>
</protein>
<sequence length="89" mass="9905">MALGLDVFAPIGAVAQHLPQVKNVAGQIAFLNENTRSHFFEQLFFFDDVPGPLDQGKEGFKVLWRERDRLSVAQQNSLLGFELVGSECV</sequence>
<dbReference type="Proteomes" id="UP000567293">
    <property type="component" value="Unassembled WGS sequence"/>
</dbReference>
<evidence type="ECO:0000313" key="1">
    <source>
        <dbReference type="EMBL" id="MBA0083579.1"/>
    </source>
</evidence>
<name>A0A7V8SV81_9BACT</name>
<dbReference type="EMBL" id="JACDQQ010000114">
    <property type="protein sequence ID" value="MBA0083579.1"/>
    <property type="molecule type" value="Genomic_DNA"/>
</dbReference>
<evidence type="ECO:0000313" key="2">
    <source>
        <dbReference type="Proteomes" id="UP000567293"/>
    </source>
</evidence>